<dbReference type="InterPro" id="IPR000524">
    <property type="entry name" value="Tscrpt_reg_HTH_GntR"/>
</dbReference>
<keyword evidence="2" id="KW-0238">DNA-binding</keyword>
<dbReference type="PANTHER" id="PTHR43537">
    <property type="entry name" value="TRANSCRIPTIONAL REGULATOR, GNTR FAMILY"/>
    <property type="match status" value="1"/>
</dbReference>
<evidence type="ECO:0000256" key="1">
    <source>
        <dbReference type="ARBA" id="ARBA00023015"/>
    </source>
</evidence>
<dbReference type="SUPFAM" id="SSF48008">
    <property type="entry name" value="GntR ligand-binding domain-like"/>
    <property type="match status" value="1"/>
</dbReference>
<dbReference type="InterPro" id="IPR008920">
    <property type="entry name" value="TF_FadR/GntR_C"/>
</dbReference>
<dbReference type="PANTHER" id="PTHR43537:SF53">
    <property type="entry name" value="HTH-TYPE TRANSCRIPTIONAL REPRESSOR NANR"/>
    <property type="match status" value="1"/>
</dbReference>
<protein>
    <submittedName>
        <fullName evidence="5">GntR family transcriptional regulator</fullName>
    </submittedName>
</protein>
<reference evidence="5 6" key="1">
    <citation type="submission" date="2022-08" db="EMBL/GenBank/DDBJ databases">
        <title>Reclassification of Massilia species as members of the genera Telluria, Duganella, Pseudoduganella, Mokoshia gen. nov. and Zemynaea gen. nov. using orthogonal and non-orthogonal genome-based approaches.</title>
        <authorList>
            <person name="Bowman J.P."/>
        </authorList>
    </citation>
    <scope>NUCLEOTIDE SEQUENCE [LARGE SCALE GENOMIC DNA]</scope>
    <source>
        <strain evidence="5 6">JCM 31606</strain>
    </source>
</reference>
<accession>A0ABT2CTG3</accession>
<dbReference type="InterPro" id="IPR011711">
    <property type="entry name" value="GntR_C"/>
</dbReference>
<feature type="domain" description="HTH gntR-type" evidence="4">
    <location>
        <begin position="37"/>
        <end position="104"/>
    </location>
</feature>
<evidence type="ECO:0000256" key="3">
    <source>
        <dbReference type="ARBA" id="ARBA00023163"/>
    </source>
</evidence>
<dbReference type="Gene3D" id="1.20.120.530">
    <property type="entry name" value="GntR ligand-binding domain-like"/>
    <property type="match status" value="1"/>
</dbReference>
<dbReference type="CDD" id="cd07377">
    <property type="entry name" value="WHTH_GntR"/>
    <property type="match status" value="1"/>
</dbReference>
<dbReference type="SMART" id="SM00345">
    <property type="entry name" value="HTH_GNTR"/>
    <property type="match status" value="1"/>
</dbReference>
<dbReference type="Proteomes" id="UP001204621">
    <property type="component" value="Unassembled WGS sequence"/>
</dbReference>
<dbReference type="SMART" id="SM00895">
    <property type="entry name" value="FCD"/>
    <property type="match status" value="1"/>
</dbReference>
<organism evidence="5 6">
    <name type="scientific">Massilia terrae</name>
    <dbReference type="NCBI Taxonomy" id="1811224"/>
    <lineage>
        <taxon>Bacteria</taxon>
        <taxon>Pseudomonadati</taxon>
        <taxon>Pseudomonadota</taxon>
        <taxon>Betaproteobacteria</taxon>
        <taxon>Burkholderiales</taxon>
        <taxon>Oxalobacteraceae</taxon>
        <taxon>Telluria group</taxon>
        <taxon>Massilia</taxon>
    </lineage>
</organism>
<keyword evidence="3" id="KW-0804">Transcription</keyword>
<comment type="caution">
    <text evidence="5">The sequence shown here is derived from an EMBL/GenBank/DDBJ whole genome shotgun (WGS) entry which is preliminary data.</text>
</comment>
<dbReference type="RefSeq" id="WP_258810424.1">
    <property type="nucleotide sequence ID" value="NZ_JANUGU010000001.1"/>
</dbReference>
<gene>
    <name evidence="5" type="ORF">NX778_04245</name>
</gene>
<sequence>MSTTFTTMTRSRTPLKIVAPDSDAPVHAVTPNAAPAASATQRIVDSITDAIAHRRLMPGTKLSEQKIGDIFQVSRTVVRQAFNQLSRDRLVVLEPARGAFIATPTAEEARDVFETRAILETAVTRQLCPVITDAQIAQLHEHLALERAAVENVHVEGRTRLLGDFHLVLAQMVGNQVLVQMLSELLTRSSLIALMRQSSQSAEESLAEHVAIVDAFERRDVKAAVRLVSKHLSNVQANLDLDPQRVDLAQILQR</sequence>
<dbReference type="PROSITE" id="PS50949">
    <property type="entry name" value="HTH_GNTR"/>
    <property type="match status" value="1"/>
</dbReference>
<evidence type="ECO:0000259" key="4">
    <source>
        <dbReference type="PROSITE" id="PS50949"/>
    </source>
</evidence>
<evidence type="ECO:0000256" key="2">
    <source>
        <dbReference type="ARBA" id="ARBA00023125"/>
    </source>
</evidence>
<dbReference type="Pfam" id="PF00392">
    <property type="entry name" value="GntR"/>
    <property type="match status" value="1"/>
</dbReference>
<evidence type="ECO:0000313" key="5">
    <source>
        <dbReference type="EMBL" id="MCS0657272.1"/>
    </source>
</evidence>
<dbReference type="InterPro" id="IPR036388">
    <property type="entry name" value="WH-like_DNA-bd_sf"/>
</dbReference>
<dbReference type="SUPFAM" id="SSF46785">
    <property type="entry name" value="Winged helix' DNA-binding domain"/>
    <property type="match status" value="1"/>
</dbReference>
<proteinExistence type="predicted"/>
<keyword evidence="1" id="KW-0805">Transcription regulation</keyword>
<dbReference type="Gene3D" id="1.10.10.10">
    <property type="entry name" value="Winged helix-like DNA-binding domain superfamily/Winged helix DNA-binding domain"/>
    <property type="match status" value="1"/>
</dbReference>
<dbReference type="Pfam" id="PF07729">
    <property type="entry name" value="FCD"/>
    <property type="match status" value="1"/>
</dbReference>
<evidence type="ECO:0000313" key="6">
    <source>
        <dbReference type="Proteomes" id="UP001204621"/>
    </source>
</evidence>
<dbReference type="InterPro" id="IPR036390">
    <property type="entry name" value="WH_DNA-bd_sf"/>
</dbReference>
<name>A0ABT2CTG3_9BURK</name>
<dbReference type="EMBL" id="JANUGU010000001">
    <property type="protein sequence ID" value="MCS0657272.1"/>
    <property type="molecule type" value="Genomic_DNA"/>
</dbReference>
<keyword evidence="6" id="KW-1185">Reference proteome</keyword>